<reference evidence="1" key="1">
    <citation type="submission" date="2020-08" db="EMBL/GenBank/DDBJ databases">
        <title>Multicomponent nature underlies the extraordinary mechanical properties of spider dragline silk.</title>
        <authorList>
            <person name="Kono N."/>
            <person name="Nakamura H."/>
            <person name="Mori M."/>
            <person name="Yoshida Y."/>
            <person name="Ohtoshi R."/>
            <person name="Malay A.D."/>
            <person name="Moran D.A.P."/>
            <person name="Tomita M."/>
            <person name="Numata K."/>
            <person name="Arakawa K."/>
        </authorList>
    </citation>
    <scope>NUCLEOTIDE SEQUENCE</scope>
</reference>
<accession>A0A8X6XNL2</accession>
<gene>
    <name evidence="1" type="ORF">TNIN_289841</name>
</gene>
<evidence type="ECO:0000313" key="1">
    <source>
        <dbReference type="EMBL" id="GFY55917.1"/>
    </source>
</evidence>
<protein>
    <submittedName>
        <fullName evidence="1">Uncharacterized protein</fullName>
    </submittedName>
</protein>
<dbReference type="EMBL" id="BMAV01010655">
    <property type="protein sequence ID" value="GFY55917.1"/>
    <property type="molecule type" value="Genomic_DNA"/>
</dbReference>
<name>A0A8X6XNL2_9ARAC</name>
<evidence type="ECO:0000313" key="2">
    <source>
        <dbReference type="Proteomes" id="UP000886998"/>
    </source>
</evidence>
<organism evidence="1 2">
    <name type="scientific">Trichonephila inaurata madagascariensis</name>
    <dbReference type="NCBI Taxonomy" id="2747483"/>
    <lineage>
        <taxon>Eukaryota</taxon>
        <taxon>Metazoa</taxon>
        <taxon>Ecdysozoa</taxon>
        <taxon>Arthropoda</taxon>
        <taxon>Chelicerata</taxon>
        <taxon>Arachnida</taxon>
        <taxon>Araneae</taxon>
        <taxon>Araneomorphae</taxon>
        <taxon>Entelegynae</taxon>
        <taxon>Araneoidea</taxon>
        <taxon>Nephilidae</taxon>
        <taxon>Trichonephila</taxon>
        <taxon>Trichonephila inaurata</taxon>
    </lineage>
</organism>
<comment type="caution">
    <text evidence="1">The sequence shown here is derived from an EMBL/GenBank/DDBJ whole genome shotgun (WGS) entry which is preliminary data.</text>
</comment>
<dbReference type="Proteomes" id="UP000886998">
    <property type="component" value="Unassembled WGS sequence"/>
</dbReference>
<dbReference type="AlphaFoldDB" id="A0A8X6XNL2"/>
<sequence length="108" mass="12654">MALQSAFIYMSTQFRVLSLRSSLRTSLFLYFPLEFMVESGVRRMWFLFSFPRAARAEISKASRALRGHEREEVSTYVVACICLETPSAYKESTKAELQYKYNRLLRMS</sequence>
<keyword evidence="2" id="KW-1185">Reference proteome</keyword>
<proteinExistence type="predicted"/>